<reference evidence="1" key="1">
    <citation type="submission" date="2021-06" db="EMBL/GenBank/DDBJ databases">
        <authorList>
            <person name="Kallberg Y."/>
            <person name="Tangrot J."/>
            <person name="Rosling A."/>
        </authorList>
    </citation>
    <scope>NUCLEOTIDE SEQUENCE</scope>
    <source>
        <strain evidence="1">MA453B</strain>
    </source>
</reference>
<feature type="non-terminal residue" evidence="1">
    <location>
        <position position="66"/>
    </location>
</feature>
<gene>
    <name evidence="1" type="ORF">DERYTH_LOCUS24574</name>
</gene>
<dbReference type="AlphaFoldDB" id="A0A9N9K132"/>
<dbReference type="Proteomes" id="UP000789405">
    <property type="component" value="Unassembled WGS sequence"/>
</dbReference>
<feature type="non-terminal residue" evidence="1">
    <location>
        <position position="1"/>
    </location>
</feature>
<proteinExistence type="predicted"/>
<keyword evidence="2" id="KW-1185">Reference proteome</keyword>
<evidence type="ECO:0000313" key="1">
    <source>
        <dbReference type="EMBL" id="CAG8806957.1"/>
    </source>
</evidence>
<dbReference type="OrthoDB" id="2433607at2759"/>
<evidence type="ECO:0000313" key="2">
    <source>
        <dbReference type="Proteomes" id="UP000789405"/>
    </source>
</evidence>
<protein>
    <submittedName>
        <fullName evidence="1">13876_t:CDS:1</fullName>
    </submittedName>
</protein>
<accession>A0A9N9K132</accession>
<comment type="caution">
    <text evidence="1">The sequence shown here is derived from an EMBL/GenBank/DDBJ whole genome shotgun (WGS) entry which is preliminary data.</text>
</comment>
<dbReference type="EMBL" id="CAJVPY010041886">
    <property type="protein sequence ID" value="CAG8806957.1"/>
    <property type="molecule type" value="Genomic_DNA"/>
</dbReference>
<name>A0A9N9K132_9GLOM</name>
<organism evidence="1 2">
    <name type="scientific">Dentiscutata erythropus</name>
    <dbReference type="NCBI Taxonomy" id="1348616"/>
    <lineage>
        <taxon>Eukaryota</taxon>
        <taxon>Fungi</taxon>
        <taxon>Fungi incertae sedis</taxon>
        <taxon>Mucoromycota</taxon>
        <taxon>Glomeromycotina</taxon>
        <taxon>Glomeromycetes</taxon>
        <taxon>Diversisporales</taxon>
        <taxon>Gigasporaceae</taxon>
        <taxon>Dentiscutata</taxon>
    </lineage>
</organism>
<sequence>SYQFTNLHKEVSLATRVGKATIDCVIAEFNKNRVVIASEQGHRYSRALKTEYVKAIQDLILIANKH</sequence>